<feature type="compositionally biased region" description="Polar residues" evidence="1">
    <location>
        <begin position="219"/>
        <end position="234"/>
    </location>
</feature>
<dbReference type="Proteomes" id="UP000838412">
    <property type="component" value="Chromosome 4"/>
</dbReference>
<sequence>MTSGDDHQYEDIDNLHGQAGQGQSQANTLIVGNTTHNKVLAALRPNPMYAGVGTPSEDSTPTSGHDQTVQGQSQAIAESNTNTTPAVVASGHDQTGQGQSQDITTSYTNTTPAVTRAVSGHAQIGRDQSRAITESYTNTTAAVTVSGHGQTGSQAIAEPLDTTIPSDNSHDTGPTAKLYSLYKVVRQYQAMIRSDTNTTAAAMTSDHDHQYEDIDPQHDQTGQGQSRASTEPNTDTTATALINEPHLNEDVDSPLKSPKPQGLRQFAESEALGTGTKNKPPEDEPPPLPPPRRGADALPAVSEPHLYEDVDAPRSPKSPKPKGAGLRQVINNSLGTANKNKPPEDEPPALPPHGKCTDAQSEKSAEAHDNLHVYENHDLE</sequence>
<evidence type="ECO:0000313" key="2">
    <source>
        <dbReference type="EMBL" id="CAH1261406.1"/>
    </source>
</evidence>
<feature type="compositionally biased region" description="Basic and acidic residues" evidence="1">
    <location>
        <begin position="305"/>
        <end position="314"/>
    </location>
</feature>
<feature type="compositionally biased region" description="Polar residues" evidence="1">
    <location>
        <begin position="329"/>
        <end position="339"/>
    </location>
</feature>
<proteinExistence type="predicted"/>
<evidence type="ECO:0000256" key="1">
    <source>
        <dbReference type="SAM" id="MobiDB-lite"/>
    </source>
</evidence>
<feature type="region of interest" description="Disordered" evidence="1">
    <location>
        <begin position="210"/>
        <end position="234"/>
    </location>
</feature>
<feature type="compositionally biased region" description="Basic and acidic residues" evidence="1">
    <location>
        <begin position="1"/>
        <end position="14"/>
    </location>
</feature>
<name>A0A8J9ZSZ1_BRALA</name>
<feature type="region of interest" description="Disordered" evidence="1">
    <location>
        <begin position="47"/>
        <end position="106"/>
    </location>
</feature>
<feature type="compositionally biased region" description="Polar residues" evidence="1">
    <location>
        <begin position="56"/>
        <end position="85"/>
    </location>
</feature>
<dbReference type="OrthoDB" id="10205556at2759"/>
<protein>
    <submittedName>
        <fullName evidence="2">Hypp2338 protein</fullName>
    </submittedName>
</protein>
<dbReference type="AlphaFoldDB" id="A0A8J9ZSZ1"/>
<feature type="compositionally biased region" description="Basic and acidic residues" evidence="1">
    <location>
        <begin position="360"/>
        <end position="380"/>
    </location>
</feature>
<keyword evidence="3" id="KW-1185">Reference proteome</keyword>
<accession>A0A8J9ZSZ1</accession>
<organism evidence="2 3">
    <name type="scientific">Branchiostoma lanceolatum</name>
    <name type="common">Common lancelet</name>
    <name type="synonym">Amphioxus lanceolatum</name>
    <dbReference type="NCBI Taxonomy" id="7740"/>
    <lineage>
        <taxon>Eukaryota</taxon>
        <taxon>Metazoa</taxon>
        <taxon>Chordata</taxon>
        <taxon>Cephalochordata</taxon>
        <taxon>Leptocardii</taxon>
        <taxon>Amphioxiformes</taxon>
        <taxon>Branchiostomatidae</taxon>
        <taxon>Branchiostoma</taxon>
    </lineage>
</organism>
<feature type="region of interest" description="Disordered" evidence="1">
    <location>
        <begin position="271"/>
        <end position="380"/>
    </location>
</feature>
<reference evidence="2" key="1">
    <citation type="submission" date="2022-01" db="EMBL/GenBank/DDBJ databases">
        <authorList>
            <person name="Braso-Vives M."/>
        </authorList>
    </citation>
    <scope>NUCLEOTIDE SEQUENCE</scope>
</reference>
<feature type="region of interest" description="Disordered" evidence="1">
    <location>
        <begin position="1"/>
        <end position="25"/>
    </location>
</feature>
<dbReference type="EMBL" id="OV696689">
    <property type="protein sequence ID" value="CAH1261406.1"/>
    <property type="molecule type" value="Genomic_DNA"/>
</dbReference>
<evidence type="ECO:0000313" key="3">
    <source>
        <dbReference type="Proteomes" id="UP000838412"/>
    </source>
</evidence>
<gene>
    <name evidence="2" type="primary">Hypp2338</name>
    <name evidence="2" type="ORF">BLAG_LOCUS16832</name>
</gene>
<feature type="compositionally biased region" description="Polar residues" evidence="1">
    <location>
        <begin position="92"/>
        <end position="106"/>
    </location>
</feature>